<comment type="caution">
    <text evidence="2">The sequence shown here is derived from an EMBL/GenBank/DDBJ whole genome shotgun (WGS) entry which is preliminary data.</text>
</comment>
<evidence type="ECO:0000313" key="3">
    <source>
        <dbReference type="Proteomes" id="UP000179807"/>
    </source>
</evidence>
<dbReference type="Proteomes" id="UP000179807">
    <property type="component" value="Unassembled WGS sequence"/>
</dbReference>
<feature type="compositionally biased region" description="Basic and acidic residues" evidence="1">
    <location>
        <begin position="262"/>
        <end position="276"/>
    </location>
</feature>
<feature type="compositionally biased region" description="Polar residues" evidence="1">
    <location>
        <begin position="173"/>
        <end position="184"/>
    </location>
</feature>
<reference evidence="2" key="1">
    <citation type="submission" date="2016-10" db="EMBL/GenBank/DDBJ databases">
        <authorList>
            <person name="Benchimol M."/>
            <person name="Almeida L.G."/>
            <person name="Vasconcelos A.T."/>
            <person name="Perreira-Neves A."/>
            <person name="Rosa I.A."/>
            <person name="Tasca T."/>
            <person name="Bogo M.R."/>
            <person name="de Souza W."/>
        </authorList>
    </citation>
    <scope>NUCLEOTIDE SEQUENCE [LARGE SCALE GENOMIC DNA]</scope>
    <source>
        <strain evidence="2">K</strain>
    </source>
</reference>
<name>A0A1J4K211_9EUKA</name>
<feature type="compositionally biased region" description="Low complexity" evidence="1">
    <location>
        <begin position="150"/>
        <end position="164"/>
    </location>
</feature>
<dbReference type="RefSeq" id="XP_068356653.1">
    <property type="nucleotide sequence ID" value="XM_068506594.1"/>
</dbReference>
<feature type="compositionally biased region" description="Low complexity" evidence="1">
    <location>
        <begin position="113"/>
        <end position="126"/>
    </location>
</feature>
<feature type="compositionally biased region" description="Polar residues" evidence="1">
    <location>
        <begin position="192"/>
        <end position="215"/>
    </location>
</feature>
<accession>A0A1J4K211</accession>
<sequence length="344" mass="38960">MKEYLGGQNEKLLFTTPDKFDSHQNEYWEYYTEFIKTGKKPERPAPTPPLSPCALEEIYSDHQLHVNSTISFPKNQAVLSPTSLASRSKDNRYYYSMDRSKDDESNKSDRYQSRSPRGSSNNNNRRFAYHPDYESADSTSPVSSPRTNQSYTPTRSPRSPTSTPGSHRKKSQRQMQFVYTPGQSDNKENEIPDNTSSGRKQLSQTMKFHSGSSNDLLEEDHFSRSTPPPKIRLHDKPAGIIPPLPPVVRYDENGNKIIPVKNKSDHQHEKNTHSPKESITSVKSEPEIPTSESQPDEVKLSTAADPGLLHEAIPFQAKKNLQSPSQSPWKDILLNFGEKTTSPK</sequence>
<proteinExistence type="predicted"/>
<protein>
    <submittedName>
        <fullName evidence="2">Uncharacterized protein</fullName>
    </submittedName>
</protein>
<feature type="compositionally biased region" description="Basic and acidic residues" evidence="1">
    <location>
        <begin position="90"/>
        <end position="112"/>
    </location>
</feature>
<dbReference type="VEuPathDB" id="TrichDB:TRFO_29129"/>
<evidence type="ECO:0000313" key="2">
    <source>
        <dbReference type="EMBL" id="OHT03517.1"/>
    </source>
</evidence>
<organism evidence="2 3">
    <name type="scientific">Tritrichomonas foetus</name>
    <dbReference type="NCBI Taxonomy" id="1144522"/>
    <lineage>
        <taxon>Eukaryota</taxon>
        <taxon>Metamonada</taxon>
        <taxon>Parabasalia</taxon>
        <taxon>Tritrichomonadida</taxon>
        <taxon>Tritrichomonadidae</taxon>
        <taxon>Tritrichomonas</taxon>
    </lineage>
</organism>
<dbReference type="AlphaFoldDB" id="A0A1J4K211"/>
<dbReference type="GeneID" id="94841298"/>
<feature type="region of interest" description="Disordered" evidence="1">
    <location>
        <begin position="90"/>
        <end position="344"/>
    </location>
</feature>
<evidence type="ECO:0000256" key="1">
    <source>
        <dbReference type="SAM" id="MobiDB-lite"/>
    </source>
</evidence>
<feature type="compositionally biased region" description="Polar residues" evidence="1">
    <location>
        <begin position="136"/>
        <end position="149"/>
    </location>
</feature>
<feature type="compositionally biased region" description="Polar residues" evidence="1">
    <location>
        <begin position="319"/>
        <end position="328"/>
    </location>
</feature>
<keyword evidence="3" id="KW-1185">Reference proteome</keyword>
<gene>
    <name evidence="2" type="ORF">TRFO_29129</name>
</gene>
<dbReference type="EMBL" id="MLAK01000825">
    <property type="protein sequence ID" value="OHT03517.1"/>
    <property type="molecule type" value="Genomic_DNA"/>
</dbReference>